<dbReference type="InterPro" id="IPR045540">
    <property type="entry name" value="YegS/DAGK_C"/>
</dbReference>
<keyword evidence="4" id="KW-0067">ATP-binding</keyword>
<dbReference type="Gene3D" id="3.40.50.10330">
    <property type="entry name" value="Probable inorganic polyphosphate/atp-NAD kinase, domain 1"/>
    <property type="match status" value="1"/>
</dbReference>
<evidence type="ECO:0000256" key="2">
    <source>
        <dbReference type="ARBA" id="ARBA00022741"/>
    </source>
</evidence>
<dbReference type="EC" id="2.7.1.107" evidence="6"/>
<dbReference type="AlphaFoldDB" id="A0A7L4ZHS3"/>
<dbReference type="Proteomes" id="UP000464657">
    <property type="component" value="Chromosome"/>
</dbReference>
<sequence>MKQIHFIINPIAGSGKTHKLSKDYLATFFEKEKYVIHIEYSNYKKHAAVLAKKAMEESADIIVACGGDGTINEVASCIVGSTIKLGIIPTGSGNGLASNLKISKHISKAIQIIKNENVRQIDVGIIHDKYFFSNAGVGFDACVVKNYESSKRRKFKSYIKAALKSFKELRYDRKIEIELNNTKIITNPFMIFVSNSNEMGYNISLTPKASLHDGLLDMLIVSKISKFKVLLLGFLILIKKQQYLKEANHFQTKLIKLTRHNGDLFQFQIDGEAYIIEEKTIFITIKEKALHVIS</sequence>
<dbReference type="EMBL" id="CP019288">
    <property type="protein sequence ID" value="QHI36145.1"/>
    <property type="molecule type" value="Genomic_DNA"/>
</dbReference>
<keyword evidence="1 6" id="KW-0808">Transferase</keyword>
<dbReference type="PANTHER" id="PTHR12358:SF54">
    <property type="entry name" value="SPHINGOSINE KINASE RELATED PROTEIN"/>
    <property type="match status" value="1"/>
</dbReference>
<keyword evidence="3 6" id="KW-0418">Kinase</keyword>
<evidence type="ECO:0000256" key="4">
    <source>
        <dbReference type="ARBA" id="ARBA00022840"/>
    </source>
</evidence>
<dbReference type="PROSITE" id="PS50146">
    <property type="entry name" value="DAGK"/>
    <property type="match status" value="1"/>
</dbReference>
<keyword evidence="7" id="KW-1185">Reference proteome</keyword>
<dbReference type="Pfam" id="PF00781">
    <property type="entry name" value="DAGK_cat"/>
    <property type="match status" value="1"/>
</dbReference>
<dbReference type="PANTHER" id="PTHR12358">
    <property type="entry name" value="SPHINGOSINE KINASE"/>
    <property type="match status" value="1"/>
</dbReference>
<dbReference type="NCBIfam" id="TIGR00147">
    <property type="entry name" value="YegS/Rv2252/BmrU family lipid kinase"/>
    <property type="match status" value="1"/>
</dbReference>
<dbReference type="InterPro" id="IPR050187">
    <property type="entry name" value="Lipid_Phosphate_FormReg"/>
</dbReference>
<name>A0A7L4ZHS3_9FLAO</name>
<gene>
    <name evidence="6" type="primary">dagK</name>
    <name evidence="6" type="ORF">IMCC3317_15040</name>
</gene>
<dbReference type="KEGG" id="kan:IMCC3317_15040"/>
<protein>
    <submittedName>
        <fullName evidence="6">Diacylglycerol kinase</fullName>
        <ecNumber evidence="6">2.7.1.107</ecNumber>
    </submittedName>
</protein>
<dbReference type="GO" id="GO:0005524">
    <property type="term" value="F:ATP binding"/>
    <property type="evidence" value="ECO:0007669"/>
    <property type="project" value="UniProtKB-KW"/>
</dbReference>
<evidence type="ECO:0000256" key="1">
    <source>
        <dbReference type="ARBA" id="ARBA00022679"/>
    </source>
</evidence>
<accession>A0A7L4ZHS3</accession>
<reference evidence="6 7" key="1">
    <citation type="journal article" date="2013" name="Int. J. Syst. Evol. Microbiol.">
        <title>Kordia antarctica sp. nov., isolated from Antarctic seawater.</title>
        <authorList>
            <person name="Baek K."/>
            <person name="Choi A."/>
            <person name="Kang I."/>
            <person name="Lee K."/>
            <person name="Cho J.C."/>
        </authorList>
    </citation>
    <scope>NUCLEOTIDE SEQUENCE [LARGE SCALE GENOMIC DNA]</scope>
    <source>
        <strain evidence="6 7">IMCC3317</strain>
    </source>
</reference>
<proteinExistence type="predicted"/>
<dbReference type="GO" id="GO:0004143">
    <property type="term" value="F:ATP-dependent diacylglycerol kinase activity"/>
    <property type="evidence" value="ECO:0007669"/>
    <property type="project" value="UniProtKB-EC"/>
</dbReference>
<evidence type="ECO:0000256" key="3">
    <source>
        <dbReference type="ARBA" id="ARBA00022777"/>
    </source>
</evidence>
<feature type="domain" description="DAGKc" evidence="5">
    <location>
        <begin position="1"/>
        <end position="130"/>
    </location>
</feature>
<dbReference type="InterPro" id="IPR001206">
    <property type="entry name" value="Diacylglycerol_kinase_cat_dom"/>
</dbReference>
<dbReference type="SUPFAM" id="SSF111331">
    <property type="entry name" value="NAD kinase/diacylglycerol kinase-like"/>
    <property type="match status" value="1"/>
</dbReference>
<dbReference type="Gene3D" id="2.60.200.40">
    <property type="match status" value="1"/>
</dbReference>
<dbReference type="OrthoDB" id="9786026at2"/>
<dbReference type="InterPro" id="IPR016064">
    <property type="entry name" value="NAD/diacylglycerol_kinase_sf"/>
</dbReference>
<evidence type="ECO:0000313" key="6">
    <source>
        <dbReference type="EMBL" id="QHI36145.1"/>
    </source>
</evidence>
<dbReference type="GO" id="GO:0008654">
    <property type="term" value="P:phospholipid biosynthetic process"/>
    <property type="evidence" value="ECO:0007669"/>
    <property type="project" value="InterPro"/>
</dbReference>
<dbReference type="SMART" id="SM00046">
    <property type="entry name" value="DAGKc"/>
    <property type="match status" value="1"/>
</dbReference>
<organism evidence="6 7">
    <name type="scientific">Kordia antarctica</name>
    <dbReference type="NCBI Taxonomy" id="1218801"/>
    <lineage>
        <taxon>Bacteria</taxon>
        <taxon>Pseudomonadati</taxon>
        <taxon>Bacteroidota</taxon>
        <taxon>Flavobacteriia</taxon>
        <taxon>Flavobacteriales</taxon>
        <taxon>Flavobacteriaceae</taxon>
        <taxon>Kordia</taxon>
    </lineage>
</organism>
<dbReference type="RefSeq" id="WP_160128871.1">
    <property type="nucleotide sequence ID" value="NZ_CP019288.1"/>
</dbReference>
<evidence type="ECO:0000313" key="7">
    <source>
        <dbReference type="Proteomes" id="UP000464657"/>
    </source>
</evidence>
<keyword evidence="2" id="KW-0547">Nucleotide-binding</keyword>
<dbReference type="Pfam" id="PF19279">
    <property type="entry name" value="YegS_C"/>
    <property type="match status" value="1"/>
</dbReference>
<evidence type="ECO:0000259" key="5">
    <source>
        <dbReference type="PROSITE" id="PS50146"/>
    </source>
</evidence>
<dbReference type="InterPro" id="IPR005218">
    <property type="entry name" value="Diacylglycerol/lipid_kinase"/>
</dbReference>
<dbReference type="InterPro" id="IPR017438">
    <property type="entry name" value="ATP-NAD_kinase_N"/>
</dbReference>